<dbReference type="OrthoDB" id="2281772at2759"/>
<proteinExistence type="predicted"/>
<accession>A0A0B7N8Z0</accession>
<dbReference type="EMBL" id="LN727106">
    <property type="protein sequence ID" value="CEP11885.1"/>
    <property type="molecule type" value="Genomic_DNA"/>
</dbReference>
<reference evidence="1 2" key="1">
    <citation type="submission" date="2014-09" db="EMBL/GenBank/DDBJ databases">
        <authorList>
            <person name="Ellenberger Sabrina"/>
        </authorList>
    </citation>
    <scope>NUCLEOTIDE SEQUENCE [LARGE SCALE GENOMIC DNA]</scope>
    <source>
        <strain evidence="1 2">CBS 412.66</strain>
    </source>
</reference>
<sequence length="166" mass="18802">MPFILPQTDNSTSMEKFNSIVEKYKNVIDNNPTARCMIGFAAATMIRDDGDMDLDSVESWLKTIEEPQEQVTVPINECDSDEGVDKIMSVLANTAKKYCDDEGEEDQAEPTDDTSHEFVVDNQLHRYVSRNPYTSAESYPTHVYIPDRIHVNHSFGNLFLPLESSC</sequence>
<organism evidence="1 2">
    <name type="scientific">Parasitella parasitica</name>
    <dbReference type="NCBI Taxonomy" id="35722"/>
    <lineage>
        <taxon>Eukaryota</taxon>
        <taxon>Fungi</taxon>
        <taxon>Fungi incertae sedis</taxon>
        <taxon>Mucoromycota</taxon>
        <taxon>Mucoromycotina</taxon>
        <taxon>Mucoromycetes</taxon>
        <taxon>Mucorales</taxon>
        <taxon>Mucorineae</taxon>
        <taxon>Mucoraceae</taxon>
        <taxon>Parasitella</taxon>
    </lineage>
</organism>
<keyword evidence="2" id="KW-1185">Reference proteome</keyword>
<name>A0A0B7N8Z0_9FUNG</name>
<dbReference type="Proteomes" id="UP000054107">
    <property type="component" value="Unassembled WGS sequence"/>
</dbReference>
<evidence type="ECO:0000313" key="1">
    <source>
        <dbReference type="EMBL" id="CEP11885.1"/>
    </source>
</evidence>
<gene>
    <name evidence="1" type="primary">PARPA_05786.1 scaffold 19890</name>
</gene>
<protein>
    <submittedName>
        <fullName evidence="1">Uncharacterized protein</fullName>
    </submittedName>
</protein>
<evidence type="ECO:0000313" key="2">
    <source>
        <dbReference type="Proteomes" id="UP000054107"/>
    </source>
</evidence>
<dbReference type="AlphaFoldDB" id="A0A0B7N8Z0"/>